<dbReference type="Gene3D" id="1.20.120.1630">
    <property type="match status" value="1"/>
</dbReference>
<evidence type="ECO:0000313" key="3">
    <source>
        <dbReference type="Proteomes" id="UP000001058"/>
    </source>
</evidence>
<proteinExistence type="predicted"/>
<evidence type="ECO:0000256" key="1">
    <source>
        <dbReference type="SAM" id="SignalP"/>
    </source>
</evidence>
<dbReference type="GeneID" id="9619701"/>
<protein>
    <submittedName>
        <fullName evidence="2">Uncharacterized protein</fullName>
    </submittedName>
</protein>
<dbReference type="KEGG" id="vcn:VOLCADRAFT_90641"/>
<dbReference type="AlphaFoldDB" id="D8TUY3"/>
<feature type="signal peptide" evidence="1">
    <location>
        <begin position="1"/>
        <end position="38"/>
    </location>
</feature>
<evidence type="ECO:0000313" key="2">
    <source>
        <dbReference type="EMBL" id="EFJ48793.1"/>
    </source>
</evidence>
<keyword evidence="3" id="KW-1185">Reference proteome</keyword>
<dbReference type="STRING" id="3068.D8TUY3"/>
<sequence length="141" mass="15680">MYGGLLLAGFGLAVLTRNETRLAILALLWWVLENKVASEEKALLARYPEYAEYKAKVKKSTHSLVADGMPLRRAIIIPSKVTGILPTQQTSKPPLFLRFTRNGPLPPIFHNPFAFRARAAVQQLSNGIIVTESAHHLNHIT</sequence>
<feature type="chain" id="PRO_5003123910" evidence="1">
    <location>
        <begin position="39"/>
        <end position="141"/>
    </location>
</feature>
<name>D8TUY3_VOLCA</name>
<keyword evidence="1" id="KW-0732">Signal</keyword>
<dbReference type="InParanoid" id="D8TUY3"/>
<organism evidence="3">
    <name type="scientific">Volvox carteri f. nagariensis</name>
    <dbReference type="NCBI Taxonomy" id="3068"/>
    <lineage>
        <taxon>Eukaryota</taxon>
        <taxon>Viridiplantae</taxon>
        <taxon>Chlorophyta</taxon>
        <taxon>core chlorophytes</taxon>
        <taxon>Chlorophyceae</taxon>
        <taxon>CS clade</taxon>
        <taxon>Chlamydomonadales</taxon>
        <taxon>Volvocaceae</taxon>
        <taxon>Volvox</taxon>
    </lineage>
</organism>
<accession>D8TUY3</accession>
<gene>
    <name evidence="2" type="ORF">VOLCADRAFT_90641</name>
</gene>
<dbReference type="Proteomes" id="UP000001058">
    <property type="component" value="Unassembled WGS sequence"/>
</dbReference>
<dbReference type="EMBL" id="GL378338">
    <property type="protein sequence ID" value="EFJ48793.1"/>
    <property type="molecule type" value="Genomic_DNA"/>
</dbReference>
<dbReference type="OrthoDB" id="422086at2759"/>
<reference evidence="2 3" key="1">
    <citation type="journal article" date="2010" name="Science">
        <title>Genomic analysis of organismal complexity in the multicellular green alga Volvox carteri.</title>
        <authorList>
            <person name="Prochnik S.E."/>
            <person name="Umen J."/>
            <person name="Nedelcu A.M."/>
            <person name="Hallmann A."/>
            <person name="Miller S.M."/>
            <person name="Nishii I."/>
            <person name="Ferris P."/>
            <person name="Kuo A."/>
            <person name="Mitros T."/>
            <person name="Fritz-Laylin L.K."/>
            <person name="Hellsten U."/>
            <person name="Chapman J."/>
            <person name="Simakov O."/>
            <person name="Rensing S.A."/>
            <person name="Terry A."/>
            <person name="Pangilinan J."/>
            <person name="Kapitonov V."/>
            <person name="Jurka J."/>
            <person name="Salamov A."/>
            <person name="Shapiro H."/>
            <person name="Schmutz J."/>
            <person name="Grimwood J."/>
            <person name="Lindquist E."/>
            <person name="Lucas S."/>
            <person name="Grigoriev I.V."/>
            <person name="Schmitt R."/>
            <person name="Kirk D."/>
            <person name="Rokhsar D.S."/>
        </authorList>
    </citation>
    <scope>NUCLEOTIDE SEQUENCE [LARGE SCALE GENOMIC DNA]</scope>
    <source>
        <strain evidence="3">f. Nagariensis / Eve</strain>
    </source>
</reference>
<dbReference type="RefSeq" id="XP_002950125.1">
    <property type="nucleotide sequence ID" value="XM_002950079.1"/>
</dbReference>